<accession>A0A0E0FV64</accession>
<dbReference type="HOGENOM" id="CLU_2610135_0_0_1"/>
<proteinExistence type="predicted"/>
<evidence type="ECO:0000313" key="1">
    <source>
        <dbReference type="EnsemblPlants" id="ONIVA01G40660.1"/>
    </source>
</evidence>
<name>A0A0E0FV64_ORYNI</name>
<organism evidence="1">
    <name type="scientific">Oryza nivara</name>
    <name type="common">Indian wild rice</name>
    <name type="synonym">Oryza sativa f. spontanea</name>
    <dbReference type="NCBI Taxonomy" id="4536"/>
    <lineage>
        <taxon>Eukaryota</taxon>
        <taxon>Viridiplantae</taxon>
        <taxon>Streptophyta</taxon>
        <taxon>Embryophyta</taxon>
        <taxon>Tracheophyta</taxon>
        <taxon>Spermatophyta</taxon>
        <taxon>Magnoliopsida</taxon>
        <taxon>Liliopsida</taxon>
        <taxon>Poales</taxon>
        <taxon>Poaceae</taxon>
        <taxon>BOP clade</taxon>
        <taxon>Oryzoideae</taxon>
        <taxon>Oryzeae</taxon>
        <taxon>Oryzinae</taxon>
        <taxon>Oryza</taxon>
    </lineage>
</organism>
<dbReference type="Gramene" id="ONIVA01G40660.1">
    <property type="protein sequence ID" value="ONIVA01G40660.1"/>
    <property type="gene ID" value="ONIVA01G40660"/>
</dbReference>
<protein>
    <submittedName>
        <fullName evidence="1">Uncharacterized protein</fullName>
    </submittedName>
</protein>
<dbReference type="AlphaFoldDB" id="A0A0E0FV64"/>
<dbReference type="EnsemblPlants" id="ONIVA01G40660.1">
    <property type="protein sequence ID" value="ONIVA01G40660.1"/>
    <property type="gene ID" value="ONIVA01G40660"/>
</dbReference>
<evidence type="ECO:0000313" key="2">
    <source>
        <dbReference type="Proteomes" id="UP000006591"/>
    </source>
</evidence>
<keyword evidence="2" id="KW-1185">Reference proteome</keyword>
<reference evidence="1" key="2">
    <citation type="submission" date="2018-04" db="EMBL/GenBank/DDBJ databases">
        <title>OnivRS2 (Oryza nivara Reference Sequence Version 2).</title>
        <authorList>
            <person name="Zhang J."/>
            <person name="Kudrna D."/>
            <person name="Lee S."/>
            <person name="Talag J."/>
            <person name="Rajasekar S."/>
            <person name="Welchert J."/>
            <person name="Hsing Y.-I."/>
            <person name="Wing R.A."/>
        </authorList>
    </citation>
    <scope>NUCLEOTIDE SEQUENCE [LARGE SCALE GENOMIC DNA]</scope>
</reference>
<reference evidence="1" key="1">
    <citation type="submission" date="2015-04" db="UniProtKB">
        <authorList>
            <consortium name="EnsemblPlants"/>
        </authorList>
    </citation>
    <scope>IDENTIFICATION</scope>
    <source>
        <strain evidence="1">SL10</strain>
    </source>
</reference>
<dbReference type="PROSITE" id="PS51257">
    <property type="entry name" value="PROKAR_LIPOPROTEIN"/>
    <property type="match status" value="1"/>
</dbReference>
<dbReference type="Proteomes" id="UP000006591">
    <property type="component" value="Chromosome 1"/>
</dbReference>
<sequence>MRTYHNNPLPLAAGRRDRSSMGFHHLSSACRQRRLLLLTLSTEEAEIARLSWHCSACNAGQNHSDVYERGRQVSNGQLR</sequence>